<accession>A0ABU5K7E5</accession>
<name>A0ABU5K7E5_9ACTN</name>
<dbReference type="EMBL" id="JAXQPW010000001">
    <property type="protein sequence ID" value="MDZ5660885.1"/>
    <property type="molecule type" value="Genomic_DNA"/>
</dbReference>
<organism evidence="1 2">
    <name type="scientific">Nocardioides renjunii</name>
    <dbReference type="NCBI Taxonomy" id="3095075"/>
    <lineage>
        <taxon>Bacteria</taxon>
        <taxon>Bacillati</taxon>
        <taxon>Actinomycetota</taxon>
        <taxon>Actinomycetes</taxon>
        <taxon>Propionibacteriales</taxon>
        <taxon>Nocardioidaceae</taxon>
        <taxon>Nocardioides</taxon>
    </lineage>
</organism>
<protein>
    <submittedName>
        <fullName evidence="1">SRPBCC family protein</fullName>
    </submittedName>
</protein>
<dbReference type="RefSeq" id="WP_172267102.1">
    <property type="nucleotide sequence ID" value="NZ_JAXQPW010000001.1"/>
</dbReference>
<evidence type="ECO:0000313" key="1">
    <source>
        <dbReference type="EMBL" id="MDZ5660885.1"/>
    </source>
</evidence>
<dbReference type="InterPro" id="IPR019587">
    <property type="entry name" value="Polyketide_cyclase/dehydratase"/>
</dbReference>
<evidence type="ECO:0000313" key="2">
    <source>
        <dbReference type="Proteomes" id="UP001291999"/>
    </source>
</evidence>
<dbReference type="Gene3D" id="3.30.530.20">
    <property type="match status" value="1"/>
</dbReference>
<keyword evidence="2" id="KW-1185">Reference proteome</keyword>
<reference evidence="1 2" key="1">
    <citation type="submission" date="2023-11" db="EMBL/GenBank/DDBJ databases">
        <title>Novel species in genus Nocardioides.</title>
        <authorList>
            <person name="Zhou H."/>
        </authorList>
    </citation>
    <scope>NUCLEOTIDE SEQUENCE [LARGE SCALE GENOMIC DNA]</scope>
    <source>
        <strain evidence="1 2">S-58</strain>
    </source>
</reference>
<dbReference type="InterPro" id="IPR023393">
    <property type="entry name" value="START-like_dom_sf"/>
</dbReference>
<sequence>MATFRARNRSSAVLRSSRGEVWAALTDADLVARITPFVTAIDVAGDRWTWRMGTIPVLGISVAPTFTEVMELHPRDRIVFTHDPERPEEMTSVMGTYDLADHPGGGTEVSIDLQISCALPLPGLARPAVERVMAGVVKHMGTVFSRNLLEHLGEAEAA</sequence>
<dbReference type="Pfam" id="PF10604">
    <property type="entry name" value="Polyketide_cyc2"/>
    <property type="match status" value="1"/>
</dbReference>
<dbReference type="SUPFAM" id="SSF55961">
    <property type="entry name" value="Bet v1-like"/>
    <property type="match status" value="1"/>
</dbReference>
<proteinExistence type="predicted"/>
<dbReference type="Proteomes" id="UP001291999">
    <property type="component" value="Unassembled WGS sequence"/>
</dbReference>
<gene>
    <name evidence="1" type="ORF">SFC79_03845</name>
</gene>
<comment type="caution">
    <text evidence="1">The sequence shown here is derived from an EMBL/GenBank/DDBJ whole genome shotgun (WGS) entry which is preliminary data.</text>
</comment>